<dbReference type="Proteomes" id="UP000316759">
    <property type="component" value="Unassembled WGS sequence"/>
</dbReference>
<keyword evidence="2" id="KW-1185">Reference proteome</keyword>
<proteinExistence type="predicted"/>
<reference evidence="1 2" key="1">
    <citation type="submission" date="2019-04" db="EMBL/GenBank/DDBJ databases">
        <title>Annotation for the trematode Fasciola gigantica.</title>
        <authorList>
            <person name="Choi Y.-J."/>
        </authorList>
    </citation>
    <scope>NUCLEOTIDE SEQUENCE [LARGE SCALE GENOMIC DNA]</scope>
    <source>
        <strain evidence="1">Uganda_cow_1</strain>
    </source>
</reference>
<dbReference type="AlphaFoldDB" id="A0A504YLL0"/>
<comment type="caution">
    <text evidence="1">The sequence shown here is derived from an EMBL/GenBank/DDBJ whole genome shotgun (WGS) entry which is preliminary data.</text>
</comment>
<gene>
    <name evidence="1" type="ORF">FGIG_04348</name>
</gene>
<dbReference type="EMBL" id="SUNJ01008414">
    <property type="protein sequence ID" value="TPP61249.1"/>
    <property type="molecule type" value="Genomic_DNA"/>
</dbReference>
<evidence type="ECO:0000313" key="1">
    <source>
        <dbReference type="EMBL" id="TPP61249.1"/>
    </source>
</evidence>
<protein>
    <submittedName>
        <fullName evidence="1">Uncharacterized protein</fullName>
    </submittedName>
</protein>
<sequence length="119" mass="13211">MNSTPHSQPPRGFSRAIISAIVTRKFKNAQTDFQNVNQSIVFTGLLDREAQEVARDEGTVDKPVFEGSHVVGTVSHGTPYPCGGSPHHRSKPIRDRRKRVVIVLELPPLSEDAFPDLLR</sequence>
<name>A0A504YLL0_FASGI</name>
<organism evidence="1 2">
    <name type="scientific">Fasciola gigantica</name>
    <name type="common">Giant liver fluke</name>
    <dbReference type="NCBI Taxonomy" id="46835"/>
    <lineage>
        <taxon>Eukaryota</taxon>
        <taxon>Metazoa</taxon>
        <taxon>Spiralia</taxon>
        <taxon>Lophotrochozoa</taxon>
        <taxon>Platyhelminthes</taxon>
        <taxon>Trematoda</taxon>
        <taxon>Digenea</taxon>
        <taxon>Plagiorchiida</taxon>
        <taxon>Echinostomata</taxon>
        <taxon>Echinostomatoidea</taxon>
        <taxon>Fasciolidae</taxon>
        <taxon>Fasciola</taxon>
    </lineage>
</organism>
<evidence type="ECO:0000313" key="2">
    <source>
        <dbReference type="Proteomes" id="UP000316759"/>
    </source>
</evidence>
<accession>A0A504YLL0</accession>